<dbReference type="Proteomes" id="UP000323597">
    <property type="component" value="Chromosome A09"/>
</dbReference>
<keyword evidence="2" id="KW-1185">Reference proteome</keyword>
<evidence type="ECO:0000313" key="2">
    <source>
        <dbReference type="Proteomes" id="UP000323597"/>
    </source>
</evidence>
<protein>
    <submittedName>
        <fullName evidence="1">Uncharacterized protein</fullName>
    </submittedName>
</protein>
<accession>A0A5D2XVS3</accession>
<dbReference type="EMBL" id="CM017644">
    <property type="protein sequence ID" value="TYJ17956.1"/>
    <property type="molecule type" value="Genomic_DNA"/>
</dbReference>
<dbReference type="AlphaFoldDB" id="A0A5D2XVS3"/>
<proteinExistence type="predicted"/>
<gene>
    <name evidence="1" type="ORF">E1A91_A09G088800v1</name>
</gene>
<evidence type="ECO:0000313" key="1">
    <source>
        <dbReference type="EMBL" id="TYJ17956.1"/>
    </source>
</evidence>
<reference evidence="1 2" key="1">
    <citation type="submission" date="2019-07" db="EMBL/GenBank/DDBJ databases">
        <title>WGS assembly of Gossypium mustelinum.</title>
        <authorList>
            <person name="Chen Z.J."/>
            <person name="Sreedasyam A."/>
            <person name="Ando A."/>
            <person name="Song Q."/>
            <person name="De L."/>
            <person name="Hulse-Kemp A."/>
            <person name="Ding M."/>
            <person name="Ye W."/>
            <person name="Kirkbride R."/>
            <person name="Jenkins J."/>
            <person name="Plott C."/>
            <person name="Lovell J."/>
            <person name="Lin Y.-M."/>
            <person name="Vaughn R."/>
            <person name="Liu B."/>
            <person name="Li W."/>
            <person name="Simpson S."/>
            <person name="Scheffler B."/>
            <person name="Saski C."/>
            <person name="Grover C."/>
            <person name="Hu G."/>
            <person name="Conover J."/>
            <person name="Carlson J."/>
            <person name="Shu S."/>
            <person name="Boston L."/>
            <person name="Williams M."/>
            <person name="Peterson D."/>
            <person name="Mcgee K."/>
            <person name="Jones D."/>
            <person name="Wendel J."/>
            <person name="Stelly D."/>
            <person name="Grimwood J."/>
            <person name="Schmutz J."/>
        </authorList>
    </citation>
    <scope>NUCLEOTIDE SEQUENCE [LARGE SCALE GENOMIC DNA]</scope>
    <source>
        <strain evidence="1">1408120.09</strain>
    </source>
</reference>
<feature type="non-terminal residue" evidence="1">
    <location>
        <position position="1"/>
    </location>
</feature>
<organism evidence="1 2">
    <name type="scientific">Gossypium mustelinum</name>
    <name type="common">Cotton</name>
    <name type="synonym">Gossypium caicoense</name>
    <dbReference type="NCBI Taxonomy" id="34275"/>
    <lineage>
        <taxon>Eukaryota</taxon>
        <taxon>Viridiplantae</taxon>
        <taxon>Streptophyta</taxon>
        <taxon>Embryophyta</taxon>
        <taxon>Tracheophyta</taxon>
        <taxon>Spermatophyta</taxon>
        <taxon>Magnoliopsida</taxon>
        <taxon>eudicotyledons</taxon>
        <taxon>Gunneridae</taxon>
        <taxon>Pentapetalae</taxon>
        <taxon>rosids</taxon>
        <taxon>malvids</taxon>
        <taxon>Malvales</taxon>
        <taxon>Malvaceae</taxon>
        <taxon>Malvoideae</taxon>
        <taxon>Gossypium</taxon>
    </lineage>
</organism>
<sequence length="74" mass="8672">FIQSGHCAHRPSEAFSWSLQPSPIRYLNLKLQDMRMPLLQMESEHYCEESILIQVFLPSNSKPPDQTLTESLYY</sequence>
<name>A0A5D2XVS3_GOSMU</name>